<dbReference type="InterPro" id="IPR013249">
    <property type="entry name" value="RNA_pol_sigma70_r4_t2"/>
</dbReference>
<dbReference type="InterPro" id="IPR036388">
    <property type="entry name" value="WH-like_DNA-bd_sf"/>
</dbReference>
<dbReference type="GO" id="GO:0016987">
    <property type="term" value="F:sigma factor activity"/>
    <property type="evidence" value="ECO:0007669"/>
    <property type="project" value="InterPro"/>
</dbReference>
<dbReference type="PANTHER" id="PTHR30173:SF36">
    <property type="entry name" value="ECF RNA POLYMERASE SIGMA FACTOR SIGJ"/>
    <property type="match status" value="1"/>
</dbReference>
<dbReference type="Gene3D" id="1.10.1740.10">
    <property type="match status" value="1"/>
</dbReference>
<comment type="subunit">
    <text evidence="1">Interacts transiently with the RNA polymerase catalytic core formed by RpoA, RpoB, RpoC and RpoZ (2 alpha, 1 beta, 1 beta' and 1 omega subunit) to form the RNA polymerase holoenzyme that can initiate transcription.</text>
</comment>
<dbReference type="PANTHER" id="PTHR30173">
    <property type="entry name" value="SIGMA 19 FACTOR"/>
    <property type="match status" value="1"/>
</dbReference>
<evidence type="ECO:0000313" key="4">
    <source>
        <dbReference type="EMBL" id="TCO40002.1"/>
    </source>
</evidence>
<evidence type="ECO:0000259" key="3">
    <source>
        <dbReference type="Pfam" id="PF08281"/>
    </source>
</evidence>
<dbReference type="SUPFAM" id="SSF88659">
    <property type="entry name" value="Sigma3 and sigma4 domains of RNA polymerase sigma factors"/>
    <property type="match status" value="1"/>
</dbReference>
<evidence type="ECO:0000313" key="5">
    <source>
        <dbReference type="Proteomes" id="UP000294862"/>
    </source>
</evidence>
<dbReference type="Proteomes" id="UP000294862">
    <property type="component" value="Unassembled WGS sequence"/>
</dbReference>
<accession>A0A4R2I7M4</accession>
<feature type="domain" description="RNA polymerase sigma factor 70 region 4 type 2" evidence="3">
    <location>
        <begin position="173"/>
        <end position="224"/>
    </location>
</feature>
<evidence type="ECO:0000259" key="2">
    <source>
        <dbReference type="Pfam" id="PF04542"/>
    </source>
</evidence>
<comment type="caution">
    <text evidence="4">The sequence shown here is derived from an EMBL/GenBank/DDBJ whole genome shotgun (WGS) entry which is preliminary data.</text>
</comment>
<sequence length="364" mass="40371">MDAGRPGFGRGGSYAETVGAVEPRTGATRLGPPYPMGRRRDVHARGSTTVTFQPAHTSWHRLTENTPVDAATTLFETHRSRLFGLAYRMLGTPADAEDIVHEAWLRLHAQDLAALDDPEAWLVTVTTRLALDRLRRAKAEREHYVGPWLPEPLPDDTGSPDATLERGESLTLSFLLLLERLSPEERAAFLLHEVFDYSHAEAAAILDIAEDACRQRVHRAKARLREGRPRFHVDGAMQKRLLERFVAAMAEPRLDTLRALFAEDAVHVSDGGGVARATLHPLHGADRLARLYLQLARNLGGVRYELSMLNGEPALFMYDGDVLASAMWVEGDGDRITAIHALRHPEKLARIHAVTKPRASASLH</sequence>
<dbReference type="Pfam" id="PF08281">
    <property type="entry name" value="Sigma70_r4_2"/>
    <property type="match status" value="1"/>
</dbReference>
<dbReference type="SUPFAM" id="SSF54427">
    <property type="entry name" value="NTF2-like"/>
    <property type="match status" value="1"/>
</dbReference>
<keyword evidence="5" id="KW-1185">Reference proteome</keyword>
<dbReference type="NCBIfam" id="TIGR02937">
    <property type="entry name" value="sigma70-ECF"/>
    <property type="match status" value="1"/>
</dbReference>
<dbReference type="InterPro" id="IPR007627">
    <property type="entry name" value="RNA_pol_sigma70_r2"/>
</dbReference>
<dbReference type="GO" id="GO:0006352">
    <property type="term" value="P:DNA-templated transcription initiation"/>
    <property type="evidence" value="ECO:0007669"/>
    <property type="project" value="InterPro"/>
</dbReference>
<dbReference type="InterPro" id="IPR052704">
    <property type="entry name" value="ECF_Sigma-70_Domain"/>
</dbReference>
<proteinExistence type="predicted"/>
<dbReference type="InterPro" id="IPR013324">
    <property type="entry name" value="RNA_pol_sigma_r3/r4-like"/>
</dbReference>
<dbReference type="InterPro" id="IPR013325">
    <property type="entry name" value="RNA_pol_sigma_r2"/>
</dbReference>
<protein>
    <submittedName>
        <fullName evidence="4">RNA polymerase sigma-70 factor (ECF subfamily)</fullName>
    </submittedName>
</protein>
<dbReference type="AlphaFoldDB" id="A0A4R2I7M4"/>
<dbReference type="Gene3D" id="1.10.10.10">
    <property type="entry name" value="Winged helix-like DNA-binding domain superfamily/Winged helix DNA-binding domain"/>
    <property type="match status" value="1"/>
</dbReference>
<dbReference type="NCBIfam" id="NF007214">
    <property type="entry name" value="PRK09636.1"/>
    <property type="match status" value="1"/>
</dbReference>
<evidence type="ECO:0000256" key="1">
    <source>
        <dbReference type="ARBA" id="ARBA00011344"/>
    </source>
</evidence>
<organism evidence="4 5">
    <name type="scientific">Dokdonella fugitiva</name>
    <dbReference type="NCBI Taxonomy" id="328517"/>
    <lineage>
        <taxon>Bacteria</taxon>
        <taxon>Pseudomonadati</taxon>
        <taxon>Pseudomonadota</taxon>
        <taxon>Gammaproteobacteria</taxon>
        <taxon>Lysobacterales</taxon>
        <taxon>Rhodanobacteraceae</taxon>
        <taxon>Dokdonella</taxon>
    </lineage>
</organism>
<name>A0A4R2I7M4_9GAMM</name>
<gene>
    <name evidence="4" type="ORF">EV148_106157</name>
</gene>
<feature type="domain" description="RNA polymerase sigma-70 region 2" evidence="2">
    <location>
        <begin position="74"/>
        <end position="138"/>
    </location>
</feature>
<dbReference type="InterPro" id="IPR032710">
    <property type="entry name" value="NTF2-like_dom_sf"/>
</dbReference>
<dbReference type="EMBL" id="SLWQ01000006">
    <property type="protein sequence ID" value="TCO40002.1"/>
    <property type="molecule type" value="Genomic_DNA"/>
</dbReference>
<dbReference type="GO" id="GO:0003677">
    <property type="term" value="F:DNA binding"/>
    <property type="evidence" value="ECO:0007669"/>
    <property type="project" value="InterPro"/>
</dbReference>
<dbReference type="InterPro" id="IPR014284">
    <property type="entry name" value="RNA_pol_sigma-70_dom"/>
</dbReference>
<dbReference type="SUPFAM" id="SSF88946">
    <property type="entry name" value="Sigma2 domain of RNA polymerase sigma factors"/>
    <property type="match status" value="1"/>
</dbReference>
<reference evidence="4 5" key="1">
    <citation type="journal article" date="2015" name="Stand. Genomic Sci.">
        <title>Genomic Encyclopedia of Bacterial and Archaeal Type Strains, Phase III: the genomes of soil and plant-associated and newly described type strains.</title>
        <authorList>
            <person name="Whitman W.B."/>
            <person name="Woyke T."/>
            <person name="Klenk H.P."/>
            <person name="Zhou Y."/>
            <person name="Lilburn T.G."/>
            <person name="Beck B.J."/>
            <person name="De Vos P."/>
            <person name="Vandamme P."/>
            <person name="Eisen J.A."/>
            <person name="Garrity G."/>
            <person name="Hugenholtz P."/>
            <person name="Kyrpides N.C."/>
        </authorList>
    </citation>
    <scope>NUCLEOTIDE SEQUENCE [LARGE SCALE GENOMIC DNA]</scope>
    <source>
        <strain evidence="4 5">A3</strain>
    </source>
</reference>
<dbReference type="Pfam" id="PF04542">
    <property type="entry name" value="Sigma70_r2"/>
    <property type="match status" value="1"/>
</dbReference>
<dbReference type="Gene3D" id="3.10.450.50">
    <property type="match status" value="1"/>
</dbReference>